<evidence type="ECO:0000313" key="2">
    <source>
        <dbReference type="EMBL" id="MBM7657343.1"/>
    </source>
</evidence>
<evidence type="ECO:0000313" key="3">
    <source>
        <dbReference type="Proteomes" id="UP000823201"/>
    </source>
</evidence>
<sequence>MSVITIIFFAISIFIYVAKQVEKQNAAEQKRREERRKRLAKAPTQVARPHSSDLKREKMALPLETLSSQLRSRSQEAQEKIQKADKASVAKPPLTPSHRTGSRPEWLSDRQAVRHAFLFAACIGKPRAVEPHRFFKR</sequence>
<accession>A0ABS2Q6J2</accession>
<feature type="compositionally biased region" description="Basic and acidic residues" evidence="1">
    <location>
        <begin position="73"/>
        <end position="88"/>
    </location>
</feature>
<proteinExistence type="predicted"/>
<organism evidence="2 3">
    <name type="scientific">Sporolactobacillus spathodeae</name>
    <dbReference type="NCBI Taxonomy" id="1465502"/>
    <lineage>
        <taxon>Bacteria</taxon>
        <taxon>Bacillati</taxon>
        <taxon>Bacillota</taxon>
        <taxon>Bacilli</taxon>
        <taxon>Bacillales</taxon>
        <taxon>Sporolactobacillaceae</taxon>
        <taxon>Sporolactobacillus</taxon>
    </lineage>
</organism>
<dbReference type="RefSeq" id="WP_205005688.1">
    <property type="nucleotide sequence ID" value="NZ_CBCRXA010000004.1"/>
</dbReference>
<gene>
    <name evidence="2" type="ORF">JOC27_000786</name>
</gene>
<evidence type="ECO:0000256" key="1">
    <source>
        <dbReference type="SAM" id="MobiDB-lite"/>
    </source>
</evidence>
<comment type="caution">
    <text evidence="2">The sequence shown here is derived from an EMBL/GenBank/DDBJ whole genome shotgun (WGS) entry which is preliminary data.</text>
</comment>
<feature type="region of interest" description="Disordered" evidence="1">
    <location>
        <begin position="27"/>
        <end position="107"/>
    </location>
</feature>
<protein>
    <submittedName>
        <fullName evidence="2">Uncharacterized protein</fullName>
    </submittedName>
</protein>
<keyword evidence="3" id="KW-1185">Reference proteome</keyword>
<reference evidence="2 3" key="1">
    <citation type="submission" date="2021-01" db="EMBL/GenBank/DDBJ databases">
        <title>Genomic Encyclopedia of Type Strains, Phase IV (KMG-IV): sequencing the most valuable type-strain genomes for metagenomic binning, comparative biology and taxonomic classification.</title>
        <authorList>
            <person name="Goeker M."/>
        </authorList>
    </citation>
    <scope>NUCLEOTIDE SEQUENCE [LARGE SCALE GENOMIC DNA]</scope>
    <source>
        <strain evidence="2 3">DSM 100968</strain>
    </source>
</reference>
<feature type="compositionally biased region" description="Basic and acidic residues" evidence="1">
    <location>
        <begin position="50"/>
        <end position="59"/>
    </location>
</feature>
<dbReference type="EMBL" id="JAFBEV010000005">
    <property type="protein sequence ID" value="MBM7657343.1"/>
    <property type="molecule type" value="Genomic_DNA"/>
</dbReference>
<name>A0ABS2Q6J2_9BACL</name>
<dbReference type="Proteomes" id="UP000823201">
    <property type="component" value="Unassembled WGS sequence"/>
</dbReference>